<feature type="transmembrane region" description="Helical" evidence="1">
    <location>
        <begin position="285"/>
        <end position="306"/>
    </location>
</feature>
<feature type="transmembrane region" description="Helical" evidence="1">
    <location>
        <begin position="350"/>
        <end position="372"/>
    </location>
</feature>
<organism evidence="2 3">
    <name type="scientific">Candidatus Wolfebacteria bacterium GW2011_GWB1_41_12</name>
    <dbReference type="NCBI Taxonomy" id="1619006"/>
    <lineage>
        <taxon>Bacteria</taxon>
        <taxon>Candidatus Wolfeibacteriota</taxon>
    </lineage>
</organism>
<proteinExistence type="predicted"/>
<feature type="transmembrane region" description="Helical" evidence="1">
    <location>
        <begin position="14"/>
        <end position="37"/>
    </location>
</feature>
<feature type="transmembrane region" description="Helical" evidence="1">
    <location>
        <begin position="111"/>
        <end position="132"/>
    </location>
</feature>
<dbReference type="Proteomes" id="UP000033918">
    <property type="component" value="Unassembled WGS sequence"/>
</dbReference>
<evidence type="ECO:0000313" key="3">
    <source>
        <dbReference type="Proteomes" id="UP000033918"/>
    </source>
</evidence>
<feature type="transmembrane region" description="Helical" evidence="1">
    <location>
        <begin position="247"/>
        <end position="265"/>
    </location>
</feature>
<feature type="transmembrane region" description="Helical" evidence="1">
    <location>
        <begin position="176"/>
        <end position="194"/>
    </location>
</feature>
<protein>
    <recommendedName>
        <fullName evidence="4">Glycosyltransferase RgtA/B/C/D-like domain-containing protein</fullName>
    </recommendedName>
</protein>
<feature type="transmembrane region" description="Helical" evidence="1">
    <location>
        <begin position="141"/>
        <end position="164"/>
    </location>
</feature>
<comment type="caution">
    <text evidence="2">The sequence shown here is derived from an EMBL/GenBank/DDBJ whole genome shotgun (WGS) entry which is preliminary data.</text>
</comment>
<keyword evidence="1" id="KW-1133">Transmembrane helix</keyword>
<evidence type="ECO:0000256" key="1">
    <source>
        <dbReference type="SAM" id="Phobius"/>
    </source>
</evidence>
<name>A0A0G0UK70_9BACT</name>
<dbReference type="AlphaFoldDB" id="A0A0G0UK70"/>
<reference evidence="2 3" key="1">
    <citation type="journal article" date="2015" name="Nature">
        <title>rRNA introns, odd ribosomes, and small enigmatic genomes across a large radiation of phyla.</title>
        <authorList>
            <person name="Brown C.T."/>
            <person name="Hug L.A."/>
            <person name="Thomas B.C."/>
            <person name="Sharon I."/>
            <person name="Castelle C.J."/>
            <person name="Singh A."/>
            <person name="Wilkins M.J."/>
            <person name="Williams K.H."/>
            <person name="Banfield J.F."/>
        </authorList>
    </citation>
    <scope>NUCLEOTIDE SEQUENCE [LARGE SCALE GENOMIC DNA]</scope>
</reference>
<feature type="transmembrane region" description="Helical" evidence="1">
    <location>
        <begin position="318"/>
        <end position="338"/>
    </location>
</feature>
<feature type="transmembrane region" description="Helical" evidence="1">
    <location>
        <begin position="379"/>
        <end position="400"/>
    </location>
</feature>
<keyword evidence="1" id="KW-0472">Membrane</keyword>
<keyword evidence="1" id="KW-0812">Transmembrane</keyword>
<sequence length="582" mass="65365">MLSIIQAQKDWRKLAVIIILAMTVAVGASLPDIINYLTLKQNYEPFYFPFTSEPQFDEVTFYAPAASYFKENLKIPHETEIYEYKNIVNVKFFLPSAIEGGLAALTGNTRLSWIIIRLVFAALVFLLAYALARKLTGDRTIALFAVLILCTLGFGPRTFLSLIPERISQPIFFSRMNSPLVVLPFLLAGLIGLTKINTDRFRSGIAITGIASGLLFYTYYFHQIAFILTLIMLTICYFFLKEWRKMAAVIAASIIANILAVPWYLQYLKALKLSPGYITRWSAASYRPSFPVVIAAIAIIAAIFILKRKQKKIGTEKISYLPMEILIISAAGIQLIVSPLSPLIIQASHFYQQIVNSFGLFVIAILGGNYLVGKRRLRYLLPALGIILIVTLFIKQFAVWRQIAVFSASRDNEKIAEKLVEKNLSKEDVLAIANPYLNSVFPARLWRFRFYAFVSLSNVRDDENLERYVFTQRLFDKPWSGVDGQLAADPKTVLSSVKTISIPSLLTSKLSLSPLQRNDLKKFYDSASNDFINDKKITHAVALNAEEENGLIAGGKKLNLKTELIDKKDNVSLYKISAVGGQ</sequence>
<dbReference type="EMBL" id="LCAK01000001">
    <property type="protein sequence ID" value="KKR89164.1"/>
    <property type="molecule type" value="Genomic_DNA"/>
</dbReference>
<evidence type="ECO:0000313" key="2">
    <source>
        <dbReference type="EMBL" id="KKR89164.1"/>
    </source>
</evidence>
<gene>
    <name evidence="2" type="ORF">UU38_C0001G0066</name>
</gene>
<feature type="transmembrane region" description="Helical" evidence="1">
    <location>
        <begin position="224"/>
        <end position="240"/>
    </location>
</feature>
<accession>A0A0G0UK70</accession>
<evidence type="ECO:0008006" key="4">
    <source>
        <dbReference type="Google" id="ProtNLM"/>
    </source>
</evidence>